<dbReference type="RefSeq" id="WP_085785141.1">
    <property type="nucleotide sequence ID" value="NZ_CP019937.1"/>
</dbReference>
<feature type="region of interest" description="Disordered" evidence="1">
    <location>
        <begin position="410"/>
        <end position="441"/>
    </location>
</feature>
<evidence type="ECO:0000256" key="1">
    <source>
        <dbReference type="SAM" id="MobiDB-lite"/>
    </source>
</evidence>
<reference evidence="2 3" key="1">
    <citation type="submission" date="2017-02" db="EMBL/GenBank/DDBJ databases">
        <title>Ketogulonicigenium robustum SPU B003 Genome sequencing and assembly.</title>
        <authorList>
            <person name="Li Y."/>
            <person name="Liu L."/>
            <person name="Wang C."/>
            <person name="Zhang M."/>
            <person name="Zhang T."/>
            <person name="Zhang Y."/>
        </authorList>
    </citation>
    <scope>NUCLEOTIDE SEQUENCE [LARGE SCALE GENOMIC DNA]</scope>
    <source>
        <strain evidence="2 3">SPU_B003</strain>
    </source>
</reference>
<dbReference type="PANTHER" id="PTHR36932:SF1">
    <property type="entry name" value="CAPSULAR POLYSACCHARIDE BIOSYNTHESIS PROTEIN"/>
    <property type="match status" value="1"/>
</dbReference>
<dbReference type="SUPFAM" id="SSF56801">
    <property type="entry name" value="Acetyl-CoA synthetase-like"/>
    <property type="match status" value="1"/>
</dbReference>
<dbReference type="InterPro" id="IPR012685">
    <property type="entry name" value="CHP02304_F390_synth-rel"/>
</dbReference>
<gene>
    <name evidence="2" type="ORF">BVG79_00058</name>
</gene>
<proteinExistence type="predicted"/>
<dbReference type="NCBIfam" id="TIGR02304">
    <property type="entry name" value="aden_form_hyp"/>
    <property type="match status" value="1"/>
</dbReference>
<keyword evidence="3" id="KW-1185">Reference proteome</keyword>
<dbReference type="Gene3D" id="3.40.50.12780">
    <property type="entry name" value="N-terminal domain of ligase-like"/>
    <property type="match status" value="1"/>
</dbReference>
<dbReference type="EMBL" id="CP019937">
    <property type="protein sequence ID" value="ARO13418.1"/>
    <property type="molecule type" value="Genomic_DNA"/>
</dbReference>
<dbReference type="InterPro" id="IPR053158">
    <property type="entry name" value="CapK_Type1_Caps_Biosynth"/>
</dbReference>
<dbReference type="KEGG" id="kro:BVG79_00058"/>
<evidence type="ECO:0000313" key="3">
    <source>
        <dbReference type="Proteomes" id="UP000242447"/>
    </source>
</evidence>
<accession>A0A1W6NVZ7</accession>
<evidence type="ECO:0000313" key="2">
    <source>
        <dbReference type="EMBL" id="ARO13418.1"/>
    </source>
</evidence>
<dbReference type="AlphaFoldDB" id="A0A1W6NVZ7"/>
<dbReference type="OrthoDB" id="580775at2"/>
<dbReference type="InterPro" id="IPR042099">
    <property type="entry name" value="ANL_N_sf"/>
</dbReference>
<protein>
    <submittedName>
        <fullName evidence="2">Adenylate-forming enzyme</fullName>
    </submittedName>
</protein>
<dbReference type="Proteomes" id="UP000242447">
    <property type="component" value="Chromosome"/>
</dbReference>
<dbReference type="STRING" id="92947.BVG79_00058"/>
<organism evidence="2 3">
    <name type="scientific">Ketogulonicigenium robustum</name>
    <dbReference type="NCBI Taxonomy" id="92947"/>
    <lineage>
        <taxon>Bacteria</taxon>
        <taxon>Pseudomonadati</taxon>
        <taxon>Pseudomonadota</taxon>
        <taxon>Alphaproteobacteria</taxon>
        <taxon>Rhodobacterales</taxon>
        <taxon>Roseobacteraceae</taxon>
        <taxon>Ketogulonicigenium</taxon>
    </lineage>
</organism>
<sequence>MIEAINTLIATRYLPPPRTRAAIDRLQAQGFARLRRTVMPRSPFYAPFADQPVARWPQMNKARLMEHFSQINTAGLTREEALHLTLQAEASRDFTPMIGDVALGLSTGTSGQRGLFASNRAERRLWAALMMGRFMPQLWRRQRVAFFLRANNPLYETVRNPLIAFGFYDLLRGIDAHIPALNHQNPTVLIAPAQVLTRLAGAQTAGHLHIAPQQVISVAEVLSPEDEIAITRAFERPVAQIYQCTEGVLALTCKAGSLHLNERYVHFGRDVVDTATGAFCPIITDLRRQTLPILNYRLDDVLVPDPTPCACGSAATRITRIEGRADDMVYWHTRNSGTAGTETGLIYVPADILRQAVATATAPIDDYRMQQIRQDTLHITLDTPAFNAACVSVQANLQRAAEALGAQLPPLTFSHGIPPPTQDQARGGDPAPKRRRVTVQR</sequence>
<name>A0A1W6NVZ7_9RHOB</name>
<dbReference type="PANTHER" id="PTHR36932">
    <property type="entry name" value="CAPSULAR POLYSACCHARIDE BIOSYNTHESIS PROTEIN"/>
    <property type="match status" value="1"/>
</dbReference>